<proteinExistence type="predicted"/>
<protein>
    <submittedName>
        <fullName evidence="1">Uncharacterized protein</fullName>
    </submittedName>
</protein>
<evidence type="ECO:0000313" key="2">
    <source>
        <dbReference type="Proteomes" id="UP000320055"/>
    </source>
</evidence>
<dbReference type="Proteomes" id="UP000320055">
    <property type="component" value="Unassembled WGS sequence"/>
</dbReference>
<dbReference type="EMBL" id="CAACVJ010000507">
    <property type="protein sequence ID" value="VEP17133.1"/>
    <property type="molecule type" value="Genomic_DNA"/>
</dbReference>
<dbReference type="AlphaFoldDB" id="A0A563W0R9"/>
<keyword evidence="2" id="KW-1185">Reference proteome</keyword>
<organism evidence="1 2">
    <name type="scientific">Hyella patelloides LEGE 07179</name>
    <dbReference type="NCBI Taxonomy" id="945734"/>
    <lineage>
        <taxon>Bacteria</taxon>
        <taxon>Bacillati</taxon>
        <taxon>Cyanobacteriota</taxon>
        <taxon>Cyanophyceae</taxon>
        <taxon>Pleurocapsales</taxon>
        <taxon>Hyellaceae</taxon>
        <taxon>Hyella</taxon>
    </lineage>
</organism>
<name>A0A563W0R9_9CYAN</name>
<evidence type="ECO:0000313" key="1">
    <source>
        <dbReference type="EMBL" id="VEP17133.1"/>
    </source>
</evidence>
<gene>
    <name evidence="1" type="ORF">H1P_5550002</name>
</gene>
<reference evidence="1 2" key="1">
    <citation type="submission" date="2019-01" db="EMBL/GenBank/DDBJ databases">
        <authorList>
            <person name="Brito A."/>
        </authorList>
    </citation>
    <scope>NUCLEOTIDE SEQUENCE [LARGE SCALE GENOMIC DNA]</scope>
    <source>
        <strain evidence="1">1</strain>
    </source>
</reference>
<accession>A0A563W0R9</accession>
<sequence length="66" mass="7504">MRLLTNGLKNFQLIQRNTLAIAWAEKKLPDVPKKQLKAEFDSLNDSNGKKALAWISHVHQLSDGDF</sequence>